<proteinExistence type="predicted"/>
<keyword evidence="2" id="KW-1185">Reference proteome</keyword>
<dbReference type="InterPro" id="IPR024250">
    <property type="entry name" value="DUF2711"/>
</dbReference>
<organism evidence="1 2">
    <name type="scientific">Pontibacillus salipaludis</name>
    <dbReference type="NCBI Taxonomy" id="1697394"/>
    <lineage>
        <taxon>Bacteria</taxon>
        <taxon>Bacillati</taxon>
        <taxon>Bacillota</taxon>
        <taxon>Bacilli</taxon>
        <taxon>Bacillales</taxon>
        <taxon>Bacillaceae</taxon>
        <taxon>Pontibacillus</taxon>
    </lineage>
</organism>
<gene>
    <name evidence="1" type="primary">ywbB</name>
    <name evidence="1" type="ORF">GCM10011389_23810</name>
</gene>
<reference evidence="2" key="1">
    <citation type="journal article" date="2019" name="Int. J. Syst. Evol. Microbiol.">
        <title>The Global Catalogue of Microorganisms (GCM) 10K type strain sequencing project: providing services to taxonomists for standard genome sequencing and annotation.</title>
        <authorList>
            <consortium name="The Broad Institute Genomics Platform"/>
            <consortium name="The Broad Institute Genome Sequencing Center for Infectious Disease"/>
            <person name="Wu L."/>
            <person name="Ma J."/>
        </authorList>
    </citation>
    <scope>NUCLEOTIDE SEQUENCE [LARGE SCALE GENOMIC DNA]</scope>
    <source>
        <strain evidence="2">CGMCC 1.15353</strain>
    </source>
</reference>
<dbReference type="EMBL" id="BMIN01000009">
    <property type="protein sequence ID" value="GGD15343.1"/>
    <property type="molecule type" value="Genomic_DNA"/>
</dbReference>
<dbReference type="RefSeq" id="WP_188654000.1">
    <property type="nucleotide sequence ID" value="NZ_BMIN01000009.1"/>
</dbReference>
<sequence>MIICIEYFYPEPSTFTSTIIGQLPDLYHSVAIVYSPFVQMPKGWVEQEQVRQGREEPFIDNKDILHYGKLVTWVEVKEQTGLTMDEQVSVALRTFYGALRTSSERQDLLATVQHSLEEDIIFPYEDSFPILFLPAFFSMLKEVGCSKAYYSQLNVKKGAIDLDDYSDEELISLCEQPTTLIGDNEEFGLTCHFDCPFSLLFSTHASLDKWINPTSLEGFQCDETTKLGWDLEAL</sequence>
<dbReference type="Proteomes" id="UP000642571">
    <property type="component" value="Unassembled WGS sequence"/>
</dbReference>
<comment type="caution">
    <text evidence="1">The sequence shown here is derived from an EMBL/GenBank/DDBJ whole genome shotgun (WGS) entry which is preliminary data.</text>
</comment>
<evidence type="ECO:0000313" key="2">
    <source>
        <dbReference type="Proteomes" id="UP000642571"/>
    </source>
</evidence>
<name>A0ABQ1Q801_9BACI</name>
<evidence type="ECO:0000313" key="1">
    <source>
        <dbReference type="EMBL" id="GGD15343.1"/>
    </source>
</evidence>
<protein>
    <submittedName>
        <fullName evidence="1">Uncharacterized protein</fullName>
    </submittedName>
</protein>
<dbReference type="Pfam" id="PF10924">
    <property type="entry name" value="DUF2711"/>
    <property type="match status" value="1"/>
</dbReference>
<accession>A0ABQ1Q801</accession>